<dbReference type="Gene3D" id="3.40.50.720">
    <property type="entry name" value="NAD(P)-binding Rossmann-like Domain"/>
    <property type="match status" value="1"/>
</dbReference>
<dbReference type="OrthoDB" id="2735536at2759"/>
<comment type="similarity">
    <text evidence="2">Belongs to the NAD(P)-dependent epimerase/dehydratase family. Dihydroflavonol-4-reductase subfamily.</text>
</comment>
<evidence type="ECO:0000256" key="1">
    <source>
        <dbReference type="ARBA" id="ARBA00023002"/>
    </source>
</evidence>
<dbReference type="PANTHER" id="PTHR10366">
    <property type="entry name" value="NAD DEPENDENT EPIMERASE/DEHYDRATASE"/>
    <property type="match status" value="1"/>
</dbReference>
<evidence type="ECO:0000313" key="4">
    <source>
        <dbReference type="EMBL" id="KEY63846.1"/>
    </source>
</evidence>
<keyword evidence="5" id="KW-1185">Reference proteome</keyword>
<sequence>MTTSSETTAVIPTGSLILVVGVNAYLGCRFANTLIERGYRVRGVVRDTLRCSHIDVFFREKHGPNVPFEMVQVPDYTAQGAFDQVVQGCAGLILFAADNSFAPDPEIVVKGSVTMTVRALEAAATESCLKRFVLTSSYVTACLYRMGEVYEIGQDTWNTEYPIKAWAPPPYTPERSLYTYGTAKVESEQAMWNFVKDKKPSFVANAVLPDFVTGASMPHAKPSVGPMSFALEALWQGGEAWKFLGPQWMIDAEDASLLHLGALLHPNYQGERIFGCAHLKRWTDWIVRLRAMYPTHKFPGTATLLLMTSEPTDWIHPCVDPPESEAENLEIILDQSRAEALLKWFGKDGFRPMEESMKEVFDTMV</sequence>
<organism evidence="4 5">
    <name type="scientific">Stachybotrys chartarum (strain CBS 109288 / IBT 7711)</name>
    <name type="common">Toxic black mold</name>
    <name type="synonym">Stilbospora chartarum</name>
    <dbReference type="NCBI Taxonomy" id="1280523"/>
    <lineage>
        <taxon>Eukaryota</taxon>
        <taxon>Fungi</taxon>
        <taxon>Dikarya</taxon>
        <taxon>Ascomycota</taxon>
        <taxon>Pezizomycotina</taxon>
        <taxon>Sordariomycetes</taxon>
        <taxon>Hypocreomycetidae</taxon>
        <taxon>Hypocreales</taxon>
        <taxon>Stachybotryaceae</taxon>
        <taxon>Stachybotrys</taxon>
    </lineage>
</organism>
<dbReference type="InterPro" id="IPR050425">
    <property type="entry name" value="NAD(P)_dehydrat-like"/>
</dbReference>
<evidence type="ECO:0000256" key="2">
    <source>
        <dbReference type="ARBA" id="ARBA00023445"/>
    </source>
</evidence>
<accession>A0A084AEW7</accession>
<feature type="domain" description="NAD-dependent epimerase/dehydratase" evidence="3">
    <location>
        <begin position="17"/>
        <end position="199"/>
    </location>
</feature>
<dbReference type="HOGENOM" id="CLU_007383_9_2_1"/>
<dbReference type="InterPro" id="IPR001509">
    <property type="entry name" value="Epimerase_deHydtase"/>
</dbReference>
<reference evidence="4 5" key="1">
    <citation type="journal article" date="2014" name="BMC Genomics">
        <title>Comparative genome sequencing reveals chemotype-specific gene clusters in the toxigenic black mold Stachybotrys.</title>
        <authorList>
            <person name="Semeiks J."/>
            <person name="Borek D."/>
            <person name="Otwinowski Z."/>
            <person name="Grishin N.V."/>
        </authorList>
    </citation>
    <scope>NUCLEOTIDE SEQUENCE [LARGE SCALE GENOMIC DNA]</scope>
    <source>
        <strain evidence="5">CBS 109288 / IBT 7711</strain>
    </source>
</reference>
<dbReference type="SUPFAM" id="SSF51735">
    <property type="entry name" value="NAD(P)-binding Rossmann-fold domains"/>
    <property type="match status" value="1"/>
</dbReference>
<evidence type="ECO:0000259" key="3">
    <source>
        <dbReference type="Pfam" id="PF01370"/>
    </source>
</evidence>
<dbReference type="Proteomes" id="UP000028045">
    <property type="component" value="Unassembled WGS sequence"/>
</dbReference>
<dbReference type="EMBL" id="KL649655">
    <property type="protein sequence ID" value="KEY63846.1"/>
    <property type="molecule type" value="Genomic_DNA"/>
</dbReference>
<name>A0A084AEW7_STACB</name>
<evidence type="ECO:0000313" key="5">
    <source>
        <dbReference type="Proteomes" id="UP000028045"/>
    </source>
</evidence>
<dbReference type="GO" id="GO:0016616">
    <property type="term" value="F:oxidoreductase activity, acting on the CH-OH group of donors, NAD or NADP as acceptor"/>
    <property type="evidence" value="ECO:0007669"/>
    <property type="project" value="TreeGrafter"/>
</dbReference>
<protein>
    <recommendedName>
        <fullName evidence="3">NAD-dependent epimerase/dehydratase domain-containing protein</fullName>
    </recommendedName>
</protein>
<gene>
    <name evidence="4" type="ORF">S7711_09908</name>
</gene>
<keyword evidence="1" id="KW-0560">Oxidoreductase</keyword>
<dbReference type="AlphaFoldDB" id="A0A084AEW7"/>
<dbReference type="InterPro" id="IPR036291">
    <property type="entry name" value="NAD(P)-bd_dom_sf"/>
</dbReference>
<dbReference type="Pfam" id="PF01370">
    <property type="entry name" value="Epimerase"/>
    <property type="match status" value="1"/>
</dbReference>
<proteinExistence type="inferred from homology"/>
<dbReference type="PANTHER" id="PTHR10366:SF562">
    <property type="entry name" value="ALDEHYDE REDUCTASE II (AFU_ORTHOLOGUE AFUA_1G11360)"/>
    <property type="match status" value="1"/>
</dbReference>